<feature type="region of interest" description="Disordered" evidence="2">
    <location>
        <begin position="789"/>
        <end position="842"/>
    </location>
</feature>
<feature type="domain" description="SWIM-type" evidence="3">
    <location>
        <begin position="738"/>
        <end position="771"/>
    </location>
</feature>
<feature type="compositionally biased region" description="Polar residues" evidence="2">
    <location>
        <begin position="54"/>
        <end position="64"/>
    </location>
</feature>
<feature type="compositionally biased region" description="Low complexity" evidence="2">
    <location>
        <begin position="514"/>
        <end position="528"/>
    </location>
</feature>
<feature type="region of interest" description="Disordered" evidence="2">
    <location>
        <begin position="511"/>
        <end position="570"/>
    </location>
</feature>
<evidence type="ECO:0000259" key="3">
    <source>
        <dbReference type="PROSITE" id="PS50966"/>
    </source>
</evidence>
<feature type="compositionally biased region" description="Acidic residues" evidence="2">
    <location>
        <begin position="547"/>
        <end position="564"/>
    </location>
</feature>
<evidence type="ECO:0000256" key="1">
    <source>
        <dbReference type="PROSITE-ProRule" id="PRU00325"/>
    </source>
</evidence>
<accession>A0AAD7JY12</accession>
<organism evidence="4 5">
    <name type="scientific">Mycena maculata</name>
    <dbReference type="NCBI Taxonomy" id="230809"/>
    <lineage>
        <taxon>Eukaryota</taxon>
        <taxon>Fungi</taxon>
        <taxon>Dikarya</taxon>
        <taxon>Basidiomycota</taxon>
        <taxon>Agaricomycotina</taxon>
        <taxon>Agaricomycetes</taxon>
        <taxon>Agaricomycetidae</taxon>
        <taxon>Agaricales</taxon>
        <taxon>Marasmiineae</taxon>
        <taxon>Mycenaceae</taxon>
        <taxon>Mycena</taxon>
    </lineage>
</organism>
<dbReference type="InterPro" id="IPR007527">
    <property type="entry name" value="Znf_SWIM"/>
</dbReference>
<feature type="compositionally biased region" description="Basic and acidic residues" evidence="2">
    <location>
        <begin position="529"/>
        <end position="546"/>
    </location>
</feature>
<feature type="compositionally biased region" description="Basic and acidic residues" evidence="2">
    <location>
        <begin position="76"/>
        <end position="93"/>
    </location>
</feature>
<proteinExistence type="predicted"/>
<name>A0AAD7JY12_9AGAR</name>
<keyword evidence="1" id="KW-0479">Metal-binding</keyword>
<dbReference type="PROSITE" id="PS50966">
    <property type="entry name" value="ZF_SWIM"/>
    <property type="match status" value="1"/>
</dbReference>
<gene>
    <name evidence="4" type="ORF">DFH07DRAFT_988137</name>
</gene>
<keyword evidence="5" id="KW-1185">Reference proteome</keyword>
<keyword evidence="1" id="KW-0863">Zinc-finger</keyword>
<dbReference type="AlphaFoldDB" id="A0AAD7JY12"/>
<dbReference type="GO" id="GO:0008270">
    <property type="term" value="F:zinc ion binding"/>
    <property type="evidence" value="ECO:0007669"/>
    <property type="project" value="UniProtKB-KW"/>
</dbReference>
<evidence type="ECO:0000313" key="4">
    <source>
        <dbReference type="EMBL" id="KAJ7774147.1"/>
    </source>
</evidence>
<evidence type="ECO:0000313" key="5">
    <source>
        <dbReference type="Proteomes" id="UP001215280"/>
    </source>
</evidence>
<protein>
    <recommendedName>
        <fullName evidence="3">SWIM-type domain-containing protein</fullName>
    </recommendedName>
</protein>
<keyword evidence="1" id="KW-0862">Zinc</keyword>
<comment type="caution">
    <text evidence="4">The sequence shown here is derived from an EMBL/GenBank/DDBJ whole genome shotgun (WGS) entry which is preliminary data.</text>
</comment>
<feature type="region of interest" description="Disordered" evidence="2">
    <location>
        <begin position="49"/>
        <end position="125"/>
    </location>
</feature>
<reference evidence="4" key="1">
    <citation type="submission" date="2023-03" db="EMBL/GenBank/DDBJ databases">
        <title>Massive genome expansion in bonnet fungi (Mycena s.s.) driven by repeated elements and novel gene families across ecological guilds.</title>
        <authorList>
            <consortium name="Lawrence Berkeley National Laboratory"/>
            <person name="Harder C.B."/>
            <person name="Miyauchi S."/>
            <person name="Viragh M."/>
            <person name="Kuo A."/>
            <person name="Thoen E."/>
            <person name="Andreopoulos B."/>
            <person name="Lu D."/>
            <person name="Skrede I."/>
            <person name="Drula E."/>
            <person name="Henrissat B."/>
            <person name="Morin E."/>
            <person name="Kohler A."/>
            <person name="Barry K."/>
            <person name="LaButti K."/>
            <person name="Morin E."/>
            <person name="Salamov A."/>
            <person name="Lipzen A."/>
            <person name="Mereny Z."/>
            <person name="Hegedus B."/>
            <person name="Baldrian P."/>
            <person name="Stursova M."/>
            <person name="Weitz H."/>
            <person name="Taylor A."/>
            <person name="Grigoriev I.V."/>
            <person name="Nagy L.G."/>
            <person name="Martin F."/>
            <person name="Kauserud H."/>
        </authorList>
    </citation>
    <scope>NUCLEOTIDE SEQUENCE</scope>
    <source>
        <strain evidence="4">CBHHK188m</strain>
    </source>
</reference>
<sequence>MDAAHEQPPTPPTDTKKCNKPWCKIWIPINSRYGGCDNCRALHRANQKKYKQNLRATASDSTPISGKRKRTSIDSTNDRPPARPRSDQSHEDGIQPTPDADEEHSDDGRPWDDEDKDDTSESFSDAESFCDALRAEFKGGKAIDFHGTYPVQADPLVSPKERVQMVAAEIWKLSGYRFTVKDHRELKSGHRARFWCSQDEAHKKKSKASDDPDIRNRDTVGMKRYPCGSKMTISCRTIAVQLHHAIKHTAYVDVAMPAAAFDMIRENVEWSTPVEMVGKVQAVCPDVSAQQIHRAWAELSEVHWRREDAQLLSAEKLLHEYSDDVDIFQPEAVPEGVEMLCWGMKKIAEPLRGKDGAGFPLSYLLLSTASSIDQGKRRKALTAWAKCVRDTYGIDAKFTHVDKDMAEIGMLKDVWDAKISLCWWHLRRAVRTRLGIGKLSTTPYDPNRARAEFSFIDPAFVPQGQADAGEYEGGIPDIITPVVSASQQPYTMVTSKGLRITIRPQPLTPAPVDGVAGAASRSSASVASKSEHLRENVEDAAGRESEDLMGEADESESEPEEEQEEIPRRTFCPADSRDPILSMMEKHFCAHPLLPGYAHPSPEGIKRWAVLQMYKFCVEHGLPEVWAYLWENWYRRSRWELWARCAHPEIPVLKTTMILESHWRRIKHDFLHHFHMPRCDLLVWILVTKLAPCYYRKLDRLLTDTGRYRELPSWRKDFKRTWRKLEKTPITLPVNPAYKTDAKKMLCTCPSLAPSRFLICKHIVQSMKRVPPVFFLEVKRQRTAPFWVHPTLQPASETDNADTPSGDLNDASPGAVTPGTVSDGEDDDDDDVVDTHQPEEVQPTFLESMDENIATILEFAKGLEFQRMLQALEREGASFLRLAKACLAKEKRLRSTRGTTASTWDKSTSSAMFYRARPAPSDANT</sequence>
<feature type="compositionally biased region" description="Polar residues" evidence="2">
    <location>
        <begin position="793"/>
        <end position="803"/>
    </location>
</feature>
<evidence type="ECO:0000256" key="2">
    <source>
        <dbReference type="SAM" id="MobiDB-lite"/>
    </source>
</evidence>
<feature type="compositionally biased region" description="Acidic residues" evidence="2">
    <location>
        <begin position="823"/>
        <end position="832"/>
    </location>
</feature>
<dbReference type="EMBL" id="JARJLG010000016">
    <property type="protein sequence ID" value="KAJ7774147.1"/>
    <property type="molecule type" value="Genomic_DNA"/>
</dbReference>
<dbReference type="Proteomes" id="UP001215280">
    <property type="component" value="Unassembled WGS sequence"/>
</dbReference>